<evidence type="ECO:0000313" key="4">
    <source>
        <dbReference type="EMBL" id="KAK1766424.1"/>
    </source>
</evidence>
<dbReference type="GeneID" id="85311305"/>
<dbReference type="Gene3D" id="1.10.443.20">
    <property type="entry name" value="Centromere DNA-binding protein complex CBF3 subunit, domain 2"/>
    <property type="match status" value="3"/>
</dbReference>
<evidence type="ECO:0000256" key="1">
    <source>
        <dbReference type="SAM" id="MobiDB-lite"/>
    </source>
</evidence>
<dbReference type="EMBL" id="MU839011">
    <property type="protein sequence ID" value="KAK1766424.1"/>
    <property type="molecule type" value="Genomic_DNA"/>
</dbReference>
<dbReference type="GO" id="GO:0000981">
    <property type="term" value="F:DNA-binding transcription factor activity, RNA polymerase II-specific"/>
    <property type="evidence" value="ECO:0007669"/>
    <property type="project" value="TreeGrafter"/>
</dbReference>
<dbReference type="AlphaFoldDB" id="A0AAJ0FL89"/>
<dbReference type="PANTHER" id="PTHR37784">
    <property type="entry name" value="PROTEIN MSN1"/>
    <property type="match status" value="1"/>
</dbReference>
<dbReference type="GO" id="GO:0060963">
    <property type="term" value="P:positive regulation of ribosomal protein gene transcription by RNA polymerase II"/>
    <property type="evidence" value="ECO:0007669"/>
    <property type="project" value="TreeGrafter"/>
</dbReference>
<name>A0AAJ0FL89_9PEZI</name>
<evidence type="ECO:0000259" key="3">
    <source>
        <dbReference type="Pfam" id="PF16787"/>
    </source>
</evidence>
<feature type="domain" description="Transcription activator GCR1-like" evidence="2">
    <location>
        <begin position="597"/>
        <end position="670"/>
    </location>
</feature>
<dbReference type="InterPro" id="IPR052146">
    <property type="entry name" value="HOT1"/>
</dbReference>
<gene>
    <name evidence="4" type="ORF">QBC33DRAFT_541013</name>
</gene>
<evidence type="ECO:0000313" key="5">
    <source>
        <dbReference type="Proteomes" id="UP001244011"/>
    </source>
</evidence>
<dbReference type="GO" id="GO:0000978">
    <property type="term" value="F:RNA polymerase II cis-regulatory region sequence-specific DNA binding"/>
    <property type="evidence" value="ECO:0007669"/>
    <property type="project" value="TreeGrafter"/>
</dbReference>
<accession>A0AAJ0FL89</accession>
<feature type="region of interest" description="Disordered" evidence="1">
    <location>
        <begin position="684"/>
        <end position="706"/>
    </location>
</feature>
<dbReference type="PANTHER" id="PTHR37784:SF2">
    <property type="entry name" value="HIGH-OSMOLARITY-INDUCED TRANSCRIPTION PROTEIN 1"/>
    <property type="match status" value="1"/>
</dbReference>
<proteinExistence type="predicted"/>
<sequence>MSTGDLYLAADERARAARRAGLQAKKDEQLANTAWSYASKQREWKKWCLAPRIAIDGSSYSWPDGELVTPDKLAAWLSEDILLRRVKTPAGQRHPQLRSAAGQLRREQDDAAALTKAKTLAADLQLPLAEAAELLADDRKDYIAPASLTPTRGVQPDLDPEVPAEPLLTQGTVDAYIAAVIKLWQVQVAHSNRNTENPHSAAVRSFLEQRGRQRGRLDQESFQDRGKEGIQAGYSPKEWLRIQDLLLGGTALLLQNLRTCVDLLFGHYYLLRGENRRKMELADLSLLDYPASEGPTPCSCLVSLLQDSKLNKTARKEFMGALCHKDPLLFLVGQDREQEISYATQLQETWRIFGAARLVSAKKTHLPRRVGAQDAETYGTSLAQISQAGCWNQSVLVKAYLTHLPWQFMQVPWIEEWEPRFAAHACREGWAEGGLDKDDLAADGFIKLLQHLRKVLLQDLADAFAHAVQADAVAGEPQSLLLQHALPELSSILESMRKAVLYNSTRLAGQLDGRLGELQGSFESQLQGLRGSLDTLIQGRIPITLTSYFRPPPPQDPTLAVTTVPAVPGLVSAAGLADPAAASTPSISTPIYVALAKAYTVADTWREWKEGLGGRPAIQSLEETWGSSWRPGNAVRVQFCRRKVIWDAIQGRVAGRASEEEAVAELELLRAGRSLNRLVDNLKQRRQHGQRARSSTPAGRGQGRARRFQLFGRRGGLQRHAVAT</sequence>
<dbReference type="Proteomes" id="UP001244011">
    <property type="component" value="Unassembled WGS sequence"/>
</dbReference>
<organism evidence="4 5">
    <name type="scientific">Phialemonium atrogriseum</name>
    <dbReference type="NCBI Taxonomy" id="1093897"/>
    <lineage>
        <taxon>Eukaryota</taxon>
        <taxon>Fungi</taxon>
        <taxon>Dikarya</taxon>
        <taxon>Ascomycota</taxon>
        <taxon>Pezizomycotina</taxon>
        <taxon>Sordariomycetes</taxon>
        <taxon>Sordariomycetidae</taxon>
        <taxon>Cephalothecales</taxon>
        <taxon>Cephalothecaceae</taxon>
        <taxon>Phialemonium</taxon>
    </lineage>
</organism>
<dbReference type="InterPro" id="IPR022210">
    <property type="entry name" value="TF_GCR1-like"/>
</dbReference>
<keyword evidence="5" id="KW-1185">Reference proteome</keyword>
<comment type="caution">
    <text evidence="4">The sequence shown here is derived from an EMBL/GenBank/DDBJ whole genome shotgun (WGS) entry which is preliminary data.</text>
</comment>
<dbReference type="InterPro" id="IPR031872">
    <property type="entry name" value="NDC10_II"/>
</dbReference>
<dbReference type="InterPro" id="IPR038279">
    <property type="entry name" value="Ndc10_dom2_sf"/>
</dbReference>
<dbReference type="Pfam" id="PF12550">
    <property type="entry name" value="GCR1_C"/>
    <property type="match status" value="1"/>
</dbReference>
<feature type="domain" description="Ndc10" evidence="3">
    <location>
        <begin position="228"/>
        <end position="329"/>
    </location>
</feature>
<protein>
    <submittedName>
        <fullName evidence="4">Transcriptional activator of glycolytic enzymes-domain-containing protein</fullName>
    </submittedName>
</protein>
<dbReference type="RefSeq" id="XP_060282637.1">
    <property type="nucleotide sequence ID" value="XM_060428118.1"/>
</dbReference>
<dbReference type="Pfam" id="PF16787">
    <property type="entry name" value="NDC10_II"/>
    <property type="match status" value="1"/>
</dbReference>
<evidence type="ECO:0000259" key="2">
    <source>
        <dbReference type="Pfam" id="PF12550"/>
    </source>
</evidence>
<reference evidence="4" key="1">
    <citation type="submission" date="2023-06" db="EMBL/GenBank/DDBJ databases">
        <title>Genome-scale phylogeny and comparative genomics of the fungal order Sordariales.</title>
        <authorList>
            <consortium name="Lawrence Berkeley National Laboratory"/>
            <person name="Hensen N."/>
            <person name="Bonometti L."/>
            <person name="Westerberg I."/>
            <person name="Brannstrom I.O."/>
            <person name="Guillou S."/>
            <person name="Cros-Aarteil S."/>
            <person name="Calhoun S."/>
            <person name="Haridas S."/>
            <person name="Kuo A."/>
            <person name="Mondo S."/>
            <person name="Pangilinan J."/>
            <person name="Riley R."/>
            <person name="Labutti K."/>
            <person name="Andreopoulos B."/>
            <person name="Lipzen A."/>
            <person name="Chen C."/>
            <person name="Yanf M."/>
            <person name="Daum C."/>
            <person name="Ng V."/>
            <person name="Clum A."/>
            <person name="Steindorff A."/>
            <person name="Ohm R."/>
            <person name="Martin F."/>
            <person name="Silar P."/>
            <person name="Natvig D."/>
            <person name="Lalanne C."/>
            <person name="Gautier V."/>
            <person name="Ament-Velasquez S.L."/>
            <person name="Kruys A."/>
            <person name="Hutchinson M.I."/>
            <person name="Powell A.J."/>
            <person name="Barry K."/>
            <person name="Miller A.N."/>
            <person name="Grigoriev I.V."/>
            <person name="Debuchy R."/>
            <person name="Gladieux P."/>
            <person name="Thoren M.H."/>
            <person name="Johannesson H."/>
        </authorList>
    </citation>
    <scope>NUCLEOTIDE SEQUENCE</scope>
    <source>
        <strain evidence="4">8032-3</strain>
    </source>
</reference>